<dbReference type="GO" id="GO:0004832">
    <property type="term" value="F:valine-tRNA ligase activity"/>
    <property type="evidence" value="ECO:0007669"/>
    <property type="project" value="UniProtKB-UniRule"/>
</dbReference>
<dbReference type="NCBIfam" id="TIGR00422">
    <property type="entry name" value="valS"/>
    <property type="match status" value="1"/>
</dbReference>
<dbReference type="InterPro" id="IPR002303">
    <property type="entry name" value="Valyl-tRNA_ligase"/>
</dbReference>
<feature type="domain" description="Valyl-tRNA synthetase tRNA-binding arm" evidence="15">
    <location>
        <begin position="857"/>
        <end position="922"/>
    </location>
</feature>
<comment type="domain">
    <text evidence="12">ValRS has two distinct active sites: one for aminoacylation and one for editing. The misactivated threonine is translocated from the active site to the editing site.</text>
</comment>
<dbReference type="FunFam" id="1.10.287.380:FF:000001">
    <property type="entry name" value="Valine--tRNA ligase"/>
    <property type="match status" value="1"/>
</dbReference>
<protein>
    <recommendedName>
        <fullName evidence="12">Valine--tRNA ligase</fullName>
        <ecNumber evidence="12">6.1.1.9</ecNumber>
    </recommendedName>
    <alternativeName>
        <fullName evidence="12">Valyl-tRNA synthetase</fullName>
        <shortName evidence="12">ValRS</shortName>
    </alternativeName>
</protein>
<evidence type="ECO:0000256" key="11">
    <source>
        <dbReference type="ARBA" id="ARBA00060830"/>
    </source>
</evidence>
<feature type="domain" description="Aminoacyl-tRNA synthetase class Ia" evidence="13">
    <location>
        <begin position="58"/>
        <end position="604"/>
    </location>
</feature>
<dbReference type="SUPFAM" id="SSF46589">
    <property type="entry name" value="tRNA-binding arm"/>
    <property type="match status" value="1"/>
</dbReference>
<evidence type="ECO:0000256" key="8">
    <source>
        <dbReference type="ARBA" id="ARBA00023054"/>
    </source>
</evidence>
<evidence type="ECO:0000256" key="3">
    <source>
        <dbReference type="ARBA" id="ARBA00022490"/>
    </source>
</evidence>
<comment type="domain">
    <text evidence="12">The C-terminal coiled-coil domain is crucial for aminoacylation activity.</text>
</comment>
<dbReference type="AlphaFoldDB" id="A0A6N2VD36"/>
<proteinExistence type="inferred from homology"/>
<keyword evidence="5 12" id="KW-0547">Nucleotide-binding</keyword>
<dbReference type="CDD" id="cd07962">
    <property type="entry name" value="Anticodon_Ia_Val"/>
    <property type="match status" value="1"/>
</dbReference>
<dbReference type="GO" id="GO:0005829">
    <property type="term" value="C:cytosol"/>
    <property type="evidence" value="ECO:0007669"/>
    <property type="project" value="TreeGrafter"/>
</dbReference>
<evidence type="ECO:0000256" key="10">
    <source>
        <dbReference type="ARBA" id="ARBA00047552"/>
    </source>
</evidence>
<dbReference type="InterPro" id="IPR037118">
    <property type="entry name" value="Val-tRNA_synth_C_sf"/>
</dbReference>
<dbReference type="InterPro" id="IPR002300">
    <property type="entry name" value="aa-tRNA-synth_Ia"/>
</dbReference>
<dbReference type="GO" id="GO:0005524">
    <property type="term" value="F:ATP binding"/>
    <property type="evidence" value="ECO:0007669"/>
    <property type="project" value="UniProtKB-UniRule"/>
</dbReference>
<comment type="similarity">
    <text evidence="11 12">Belongs to the class-I aminoacyl-tRNA synthetase family. ValS type 1 subfamily.</text>
</comment>
<evidence type="ECO:0000256" key="7">
    <source>
        <dbReference type="ARBA" id="ARBA00022917"/>
    </source>
</evidence>
<dbReference type="SUPFAM" id="SSF47323">
    <property type="entry name" value="Anticodon-binding domain of a subclass of class I aminoacyl-tRNA synthetases"/>
    <property type="match status" value="1"/>
</dbReference>
<evidence type="ECO:0000256" key="5">
    <source>
        <dbReference type="ARBA" id="ARBA00022741"/>
    </source>
</evidence>
<dbReference type="PANTHER" id="PTHR11946:SF93">
    <property type="entry name" value="VALINE--TRNA LIGASE, CHLOROPLASTIC_MITOCHONDRIAL 2"/>
    <property type="match status" value="1"/>
</dbReference>
<dbReference type="PANTHER" id="PTHR11946">
    <property type="entry name" value="VALYL-TRNA SYNTHETASES"/>
    <property type="match status" value="1"/>
</dbReference>
<feature type="short sequence motif" description="'HIGH' region" evidence="12">
    <location>
        <begin position="87"/>
        <end position="97"/>
    </location>
</feature>
<dbReference type="InterPro" id="IPR001412">
    <property type="entry name" value="aa-tRNA-synth_I_CS"/>
</dbReference>
<keyword evidence="3 12" id="KW-0963">Cytoplasm</keyword>
<evidence type="ECO:0000313" key="16">
    <source>
        <dbReference type="EMBL" id="VYT26842.1"/>
    </source>
</evidence>
<dbReference type="SUPFAM" id="SSF50677">
    <property type="entry name" value="ValRS/IleRS/LeuRS editing domain"/>
    <property type="match status" value="1"/>
</dbReference>
<keyword evidence="4 12" id="KW-0436">Ligase</keyword>
<evidence type="ECO:0000259" key="13">
    <source>
        <dbReference type="Pfam" id="PF00133"/>
    </source>
</evidence>
<evidence type="ECO:0000256" key="12">
    <source>
        <dbReference type="HAMAP-Rule" id="MF_02004"/>
    </source>
</evidence>
<evidence type="ECO:0000256" key="2">
    <source>
        <dbReference type="ARBA" id="ARBA00011245"/>
    </source>
</evidence>
<dbReference type="CDD" id="cd00817">
    <property type="entry name" value="ValRS_core"/>
    <property type="match status" value="1"/>
</dbReference>
<dbReference type="PROSITE" id="PS00178">
    <property type="entry name" value="AA_TRNA_LIGASE_I"/>
    <property type="match status" value="1"/>
</dbReference>
<dbReference type="GO" id="GO:0002161">
    <property type="term" value="F:aminoacyl-tRNA deacylase activity"/>
    <property type="evidence" value="ECO:0007669"/>
    <property type="project" value="InterPro"/>
</dbReference>
<evidence type="ECO:0000259" key="14">
    <source>
        <dbReference type="Pfam" id="PF08264"/>
    </source>
</evidence>
<dbReference type="EC" id="6.1.1.9" evidence="12"/>
<keyword evidence="6 12" id="KW-0067">ATP-binding</keyword>
<dbReference type="Pfam" id="PF08264">
    <property type="entry name" value="Anticodon_1"/>
    <property type="match status" value="1"/>
</dbReference>
<dbReference type="InterPro" id="IPR014729">
    <property type="entry name" value="Rossmann-like_a/b/a_fold"/>
</dbReference>
<feature type="short sequence motif" description="'KMSKS' region" evidence="12">
    <location>
        <begin position="566"/>
        <end position="570"/>
    </location>
</feature>
<organism evidence="16">
    <name type="scientific">[Clostridium] nexile</name>
    <dbReference type="NCBI Taxonomy" id="29361"/>
    <lineage>
        <taxon>Bacteria</taxon>
        <taxon>Bacillati</taxon>
        <taxon>Bacillota</taxon>
        <taxon>Clostridia</taxon>
        <taxon>Lachnospirales</taxon>
        <taxon>Lachnospiraceae</taxon>
        <taxon>Tyzzerella</taxon>
    </lineage>
</organism>
<evidence type="ECO:0000256" key="4">
    <source>
        <dbReference type="ARBA" id="ARBA00022598"/>
    </source>
</evidence>
<dbReference type="Gene3D" id="1.10.730.10">
    <property type="entry name" value="Isoleucyl-tRNA Synthetase, Domain 1"/>
    <property type="match status" value="1"/>
</dbReference>
<dbReference type="GO" id="GO:0006438">
    <property type="term" value="P:valyl-tRNA aminoacylation"/>
    <property type="evidence" value="ECO:0007669"/>
    <property type="project" value="UniProtKB-UniRule"/>
</dbReference>
<evidence type="ECO:0000259" key="15">
    <source>
        <dbReference type="Pfam" id="PF10458"/>
    </source>
</evidence>
<evidence type="ECO:0000256" key="9">
    <source>
        <dbReference type="ARBA" id="ARBA00023146"/>
    </source>
</evidence>
<dbReference type="SUPFAM" id="SSF52374">
    <property type="entry name" value="Nucleotidylyl transferase"/>
    <property type="match status" value="1"/>
</dbReference>
<dbReference type="InterPro" id="IPR033705">
    <property type="entry name" value="Anticodon_Ia_Val"/>
</dbReference>
<sequence>MKDFVYNKGGTAIIRPLHFHDVKGFLLRIIRIMRGIYKEEVMSKNLEKTYNPKEIEAKLYERWCENKYFHAEVDRSKKPFTIVMPPPNITGKLHMGHALDNTLQDILIRYKRMQGYNALWIPGTDHAAISTEVKVTNQLKEEGIDKKELGREGFLKRTWEWKEEYGGTITQQLKKLGTSCDWDRERFTMDEGCSKAVEEVFIKLYEEGYIYKGSRIINWCPVCKTSLSDAEVEHEEQAGHFWHIKYPIVGTDRFLEIATTRPETMLGDTAIAVHPDDDRYKDIVGKNVLLPLVNKEIPIVADYYVDKEFGTGAVKITPAHDPNDFEVGKRHNLPEINIMNDDATINEHGGKYAGMDRYEARKAIVADLEEQGYLVKIEDHTHNVGTHDRCHTTVEPLIKQQWFVKMEELAKPAINALKTGELKFVPERFDKIYLHWLENIRDWCISRQIWWGHRIPAYYCDECGEFVVAREMPEVCPHCGCTHFTQDEDTLDTWFSSALWPFSTLGWPDSTEELDYFYPTDVLVTGYDIIFFWVIRMVFSAFAHTGKSPFHTVFIHGLVRDSQGRKMSKSLGNGIDPLEVIEQYGADALRMTLVTGNAPGNDMRFYDERVEANRNFANKVWNASRFILMNMEDKTITTPDLGELTPTDKWILSKVNTLAKDVTENMDKFELGIALQKVYDFIWDEFCDWYIELAKYRMYHADEDAKAANATLWTLKTVLANGLKLLHPFMPFVSEEIYSALVPEEESLMMSTWPQYKEEWNFAAEENVVEHMKEVIRGVRNVRAEMNVAPSRKAKAFIVCENETLRNGLEEIKISSAPLMNASEIVIQSDKEGIAEDAVSVVVTDAVVYLPLAELVDFEQEIERLKKEEAKLEKELARVNGMLGNEKFISKAPEAKINEEKAKLEKYTQMMEQVKERLAGLQK</sequence>
<comment type="catalytic activity">
    <reaction evidence="10 12">
        <text>tRNA(Val) + L-valine + ATP = L-valyl-tRNA(Val) + AMP + diphosphate</text>
        <dbReference type="Rhea" id="RHEA:10704"/>
        <dbReference type="Rhea" id="RHEA-COMP:9672"/>
        <dbReference type="Rhea" id="RHEA-COMP:9708"/>
        <dbReference type="ChEBI" id="CHEBI:30616"/>
        <dbReference type="ChEBI" id="CHEBI:33019"/>
        <dbReference type="ChEBI" id="CHEBI:57762"/>
        <dbReference type="ChEBI" id="CHEBI:78442"/>
        <dbReference type="ChEBI" id="CHEBI:78537"/>
        <dbReference type="ChEBI" id="CHEBI:456215"/>
        <dbReference type="EC" id="6.1.1.9"/>
    </reaction>
</comment>
<dbReference type="InterPro" id="IPR009008">
    <property type="entry name" value="Val/Leu/Ile-tRNA-synth_edit"/>
</dbReference>
<reference evidence="16" key="1">
    <citation type="submission" date="2019-11" db="EMBL/GenBank/DDBJ databases">
        <authorList>
            <person name="Feng L."/>
        </authorList>
    </citation>
    <scope>NUCLEOTIDE SEQUENCE</scope>
    <source>
        <strain evidence="16">CnexileLFYP112</strain>
    </source>
</reference>
<evidence type="ECO:0000256" key="6">
    <source>
        <dbReference type="ARBA" id="ARBA00022840"/>
    </source>
</evidence>
<dbReference type="Pfam" id="PF10458">
    <property type="entry name" value="Val_tRNA-synt_C"/>
    <property type="match status" value="1"/>
</dbReference>
<feature type="domain" description="Methionyl/Valyl/Leucyl/Isoleucyl-tRNA synthetase anticodon-binding" evidence="14">
    <location>
        <begin position="648"/>
        <end position="797"/>
    </location>
</feature>
<feature type="binding site" evidence="12">
    <location>
        <position position="569"/>
    </location>
    <ligand>
        <name>ATP</name>
        <dbReference type="ChEBI" id="CHEBI:30616"/>
    </ligand>
</feature>
<feature type="coiled-coil region" evidence="12">
    <location>
        <begin position="855"/>
        <end position="917"/>
    </location>
</feature>
<dbReference type="PRINTS" id="PR00986">
    <property type="entry name" value="TRNASYNTHVAL"/>
</dbReference>
<dbReference type="FunFam" id="3.40.50.620:FF:000098">
    <property type="entry name" value="Valine--tRNA ligase"/>
    <property type="match status" value="1"/>
</dbReference>
<accession>A0A6N2VD36</accession>
<dbReference type="FunFam" id="3.40.50.620:FF:000032">
    <property type="entry name" value="Valine--tRNA ligase"/>
    <property type="match status" value="1"/>
</dbReference>
<dbReference type="FunFam" id="3.90.740.10:FF:000005">
    <property type="entry name" value="Valine--tRNA ligase, mitochondrial"/>
    <property type="match status" value="1"/>
</dbReference>
<dbReference type="InterPro" id="IPR019499">
    <property type="entry name" value="Val-tRNA_synth_tRNA-bd"/>
</dbReference>
<keyword evidence="7 12" id="KW-0648">Protein biosynthesis</keyword>
<keyword evidence="9 12" id="KW-0030">Aminoacyl-tRNA synthetase</keyword>
<dbReference type="InterPro" id="IPR009080">
    <property type="entry name" value="tRNAsynth_Ia_anticodon-bd"/>
</dbReference>
<dbReference type="InterPro" id="IPR010978">
    <property type="entry name" value="tRNA-bd_arm"/>
</dbReference>
<dbReference type="EMBL" id="CACRTG010000025">
    <property type="protein sequence ID" value="VYT26842.1"/>
    <property type="molecule type" value="Genomic_DNA"/>
</dbReference>
<dbReference type="FunFam" id="1.10.730.10:FF:000014">
    <property type="entry name" value="Valine--tRNA ligase"/>
    <property type="match status" value="1"/>
</dbReference>
<comment type="subunit">
    <text evidence="2 12">Monomer.</text>
</comment>
<keyword evidence="8 12" id="KW-0175">Coiled coil</keyword>
<name>A0A6N2VD36_9FIRM</name>
<dbReference type="InterPro" id="IPR013155">
    <property type="entry name" value="M/V/L/I-tRNA-synth_anticd-bd"/>
</dbReference>
<gene>
    <name evidence="12 16" type="primary">valS</name>
    <name evidence="16" type="ORF">CNLFYP112_02561</name>
</gene>
<comment type="function">
    <text evidence="12">Catalyzes the attachment of valine to tRNA(Val). As ValRS can inadvertently accommodate and process structurally similar amino acids such as threonine, to avoid such errors, it has a 'posttransfer' editing activity that hydrolyzes mischarged Thr-tRNA(Val) in a tRNA-dependent manner.</text>
</comment>
<evidence type="ECO:0000256" key="1">
    <source>
        <dbReference type="ARBA" id="ARBA00004496"/>
    </source>
</evidence>
<comment type="subcellular location">
    <subcellularLocation>
        <location evidence="1 12">Cytoplasm</location>
    </subcellularLocation>
</comment>
<dbReference type="Gene3D" id="1.10.287.380">
    <property type="entry name" value="Valyl-tRNA synthetase, C-terminal domain"/>
    <property type="match status" value="1"/>
</dbReference>
<dbReference type="NCBIfam" id="NF004349">
    <property type="entry name" value="PRK05729.1"/>
    <property type="match status" value="1"/>
</dbReference>
<dbReference type="Gene3D" id="3.40.50.620">
    <property type="entry name" value="HUPs"/>
    <property type="match status" value="2"/>
</dbReference>
<dbReference type="HAMAP" id="MF_02004">
    <property type="entry name" value="Val_tRNA_synth_type1"/>
    <property type="match status" value="1"/>
</dbReference>
<dbReference type="Pfam" id="PF00133">
    <property type="entry name" value="tRNA-synt_1"/>
    <property type="match status" value="1"/>
</dbReference>